<dbReference type="Proteomes" id="UP000276215">
    <property type="component" value="Unassembled WGS sequence"/>
</dbReference>
<evidence type="ECO:0000313" key="2">
    <source>
        <dbReference type="EMBL" id="RPB05099.1"/>
    </source>
</evidence>
<protein>
    <recommendedName>
        <fullName evidence="4">Transmembrane protein</fullName>
    </recommendedName>
</protein>
<reference evidence="2 3" key="1">
    <citation type="journal article" date="2018" name="Nat. Ecol. Evol.">
        <title>Pezizomycetes genomes reveal the molecular basis of ectomycorrhizal truffle lifestyle.</title>
        <authorList>
            <person name="Murat C."/>
            <person name="Payen T."/>
            <person name="Noel B."/>
            <person name="Kuo A."/>
            <person name="Morin E."/>
            <person name="Chen J."/>
            <person name="Kohler A."/>
            <person name="Krizsan K."/>
            <person name="Balestrini R."/>
            <person name="Da Silva C."/>
            <person name="Montanini B."/>
            <person name="Hainaut M."/>
            <person name="Levati E."/>
            <person name="Barry K.W."/>
            <person name="Belfiori B."/>
            <person name="Cichocki N."/>
            <person name="Clum A."/>
            <person name="Dockter R.B."/>
            <person name="Fauchery L."/>
            <person name="Guy J."/>
            <person name="Iotti M."/>
            <person name="Le Tacon F."/>
            <person name="Lindquist E.A."/>
            <person name="Lipzen A."/>
            <person name="Malagnac F."/>
            <person name="Mello A."/>
            <person name="Molinier V."/>
            <person name="Miyauchi S."/>
            <person name="Poulain J."/>
            <person name="Riccioni C."/>
            <person name="Rubini A."/>
            <person name="Sitrit Y."/>
            <person name="Splivallo R."/>
            <person name="Traeger S."/>
            <person name="Wang M."/>
            <person name="Zifcakova L."/>
            <person name="Wipf D."/>
            <person name="Zambonelli A."/>
            <person name="Paolocci F."/>
            <person name="Nowrousian M."/>
            <person name="Ottonello S."/>
            <person name="Baldrian P."/>
            <person name="Spatafora J.W."/>
            <person name="Henrissat B."/>
            <person name="Nagy L.G."/>
            <person name="Aury J.M."/>
            <person name="Wincker P."/>
            <person name="Grigoriev I.V."/>
            <person name="Bonfante P."/>
            <person name="Martin F.M."/>
        </authorList>
    </citation>
    <scope>NUCLEOTIDE SEQUENCE [LARGE SCALE GENOMIC DNA]</scope>
    <source>
        <strain evidence="2 3">120613-1</strain>
    </source>
</reference>
<feature type="transmembrane region" description="Helical" evidence="1">
    <location>
        <begin position="76"/>
        <end position="96"/>
    </location>
</feature>
<dbReference type="AlphaFoldDB" id="A0A3N4K6V8"/>
<keyword evidence="1" id="KW-0472">Membrane</keyword>
<keyword evidence="1" id="KW-1133">Transmembrane helix</keyword>
<accession>A0A3N4K6V8</accession>
<dbReference type="EMBL" id="ML120354">
    <property type="protein sequence ID" value="RPB05099.1"/>
    <property type="molecule type" value="Genomic_DNA"/>
</dbReference>
<evidence type="ECO:0000313" key="3">
    <source>
        <dbReference type="Proteomes" id="UP000276215"/>
    </source>
</evidence>
<keyword evidence="1" id="KW-0812">Transmembrane</keyword>
<keyword evidence="3" id="KW-1185">Reference proteome</keyword>
<evidence type="ECO:0000256" key="1">
    <source>
        <dbReference type="SAM" id="Phobius"/>
    </source>
</evidence>
<proteinExistence type="predicted"/>
<feature type="transmembrane region" description="Helical" evidence="1">
    <location>
        <begin position="48"/>
        <end position="69"/>
    </location>
</feature>
<evidence type="ECO:0008006" key="4">
    <source>
        <dbReference type="Google" id="ProtNLM"/>
    </source>
</evidence>
<name>A0A3N4K6V8_9PEZI</name>
<organism evidence="2 3">
    <name type="scientific">Choiromyces venosus 120613-1</name>
    <dbReference type="NCBI Taxonomy" id="1336337"/>
    <lineage>
        <taxon>Eukaryota</taxon>
        <taxon>Fungi</taxon>
        <taxon>Dikarya</taxon>
        <taxon>Ascomycota</taxon>
        <taxon>Pezizomycotina</taxon>
        <taxon>Pezizomycetes</taxon>
        <taxon>Pezizales</taxon>
        <taxon>Tuberaceae</taxon>
        <taxon>Choiromyces</taxon>
    </lineage>
</organism>
<sequence length="98" mass="10991">MRKLIPQHAFRNRPIDPRSIAAHFFFFLFCQGGSGWKEGGGNCRVEVFSIFIFAFLLVGCVLCCFLMAWAWGVEGFCLDSPMGVAFFFVVVVKRGATL</sequence>
<gene>
    <name evidence="2" type="ORF">L873DRAFT_944125</name>
</gene>